<dbReference type="OrthoDB" id="5396546at2759"/>
<comment type="caution">
    <text evidence="2">The sequence shown here is derived from an EMBL/GenBank/DDBJ whole genome shotgun (WGS) entry which is preliminary data.</text>
</comment>
<evidence type="ECO:0000259" key="1">
    <source>
        <dbReference type="Pfam" id="PF26528"/>
    </source>
</evidence>
<dbReference type="Proteomes" id="UP000605986">
    <property type="component" value="Unassembled WGS sequence"/>
</dbReference>
<gene>
    <name evidence="2" type="ORF">F53441_8467</name>
</gene>
<dbReference type="EMBL" id="JAADJG010000360">
    <property type="protein sequence ID" value="KAF4448075.1"/>
    <property type="molecule type" value="Genomic_DNA"/>
</dbReference>
<evidence type="ECO:0000313" key="3">
    <source>
        <dbReference type="Proteomes" id="UP000605986"/>
    </source>
</evidence>
<accession>A0A8H4KBA7</accession>
<protein>
    <recommendedName>
        <fullName evidence="1">SnoaL-like domain-containing protein</fullName>
    </recommendedName>
</protein>
<organism evidence="2 3">
    <name type="scientific">Fusarium austroafricanum</name>
    <dbReference type="NCBI Taxonomy" id="2364996"/>
    <lineage>
        <taxon>Eukaryota</taxon>
        <taxon>Fungi</taxon>
        <taxon>Dikarya</taxon>
        <taxon>Ascomycota</taxon>
        <taxon>Pezizomycotina</taxon>
        <taxon>Sordariomycetes</taxon>
        <taxon>Hypocreomycetidae</taxon>
        <taxon>Hypocreales</taxon>
        <taxon>Nectriaceae</taxon>
        <taxon>Fusarium</taxon>
        <taxon>Fusarium concolor species complex</taxon>
    </lineage>
</organism>
<dbReference type="InterPro" id="IPR058931">
    <property type="entry name" value="SnoaL_6"/>
</dbReference>
<feature type="domain" description="SnoaL-like" evidence="1">
    <location>
        <begin position="5"/>
        <end position="182"/>
    </location>
</feature>
<sequence>MAPVNESPLHEDLQSLYHEYRKTNDIDSKAFFFSPECRQICRADPSYAAKNSDTIIRYLHESGSVLDRIYREAGWYNDEPNIPGPIRSFYTMRPLEGNETSDFATMKELAPAGFTSLDEVENKAKDEKWAGLRVNMWTEDGNGNGILVKVQYWWRMESSEDGGSWKQILHDIMYLGPVDGTEKDAGGAFVEDGA</sequence>
<name>A0A8H4KBA7_9HYPO</name>
<reference evidence="2" key="1">
    <citation type="submission" date="2020-01" db="EMBL/GenBank/DDBJ databases">
        <title>Identification and distribution of gene clusters putatively required for synthesis of sphingolipid metabolism inhibitors in phylogenetically diverse species of the filamentous fungus Fusarium.</title>
        <authorList>
            <person name="Kim H.-S."/>
            <person name="Busman M."/>
            <person name="Brown D.W."/>
            <person name="Divon H."/>
            <person name="Uhlig S."/>
            <person name="Proctor R.H."/>
        </authorList>
    </citation>
    <scope>NUCLEOTIDE SEQUENCE</scope>
    <source>
        <strain evidence="2">NRRL 53441</strain>
    </source>
</reference>
<evidence type="ECO:0000313" key="2">
    <source>
        <dbReference type="EMBL" id="KAF4448075.1"/>
    </source>
</evidence>
<keyword evidence="3" id="KW-1185">Reference proteome</keyword>
<dbReference type="AlphaFoldDB" id="A0A8H4KBA7"/>
<dbReference type="Pfam" id="PF26528">
    <property type="entry name" value="SnoaL_6"/>
    <property type="match status" value="1"/>
</dbReference>
<proteinExistence type="predicted"/>